<evidence type="ECO:0000256" key="3">
    <source>
        <dbReference type="ARBA" id="ARBA00009948"/>
    </source>
</evidence>
<dbReference type="PIRSF" id="PIRSF000505">
    <property type="entry name" value="EPSPS"/>
    <property type="match status" value="1"/>
</dbReference>
<reference evidence="11 12" key="1">
    <citation type="submission" date="2011-10" db="EMBL/GenBank/DDBJ databases">
        <title>The complete genome of plasmid of Thermovirga lienii DSM 17291.</title>
        <authorList>
            <consortium name="US DOE Joint Genome Institute (JGI-PGF)"/>
            <person name="Lucas S."/>
            <person name="Copeland A."/>
            <person name="Lapidus A."/>
            <person name="Glavina del Rio T."/>
            <person name="Dalin E."/>
            <person name="Tice H."/>
            <person name="Bruce D."/>
            <person name="Goodwin L."/>
            <person name="Pitluck S."/>
            <person name="Peters L."/>
            <person name="Mikhailova N."/>
            <person name="Saunders E."/>
            <person name="Kyrpides N."/>
            <person name="Mavromatis K."/>
            <person name="Ivanova N."/>
            <person name="Last F.I."/>
            <person name="Brettin T."/>
            <person name="Detter J.C."/>
            <person name="Han C."/>
            <person name="Larimer F."/>
            <person name="Land M."/>
            <person name="Hauser L."/>
            <person name="Markowitz V."/>
            <person name="Cheng J.-F."/>
            <person name="Hugenholtz P."/>
            <person name="Woyke T."/>
            <person name="Wu D."/>
            <person name="Spring S."/>
            <person name="Schroeder M."/>
            <person name="Brambilla E.-M."/>
            <person name="Klenk H.-P."/>
            <person name="Eisen J.A."/>
        </authorList>
    </citation>
    <scope>NUCLEOTIDE SEQUENCE [LARGE SCALE GENOMIC DNA]</scope>
    <source>
        <strain evidence="12">ATCC BAA-1197 / DSM 17291 / Cas60314</strain>
        <plasmid evidence="12">Plasmid pTLIE01</plasmid>
    </source>
</reference>
<dbReference type="PANTHER" id="PTHR21090">
    <property type="entry name" value="AROM/DEHYDROQUINATE SYNTHASE"/>
    <property type="match status" value="1"/>
</dbReference>
<name>G7VAF6_THELD</name>
<dbReference type="GO" id="GO:0008652">
    <property type="term" value="P:amino acid biosynthetic process"/>
    <property type="evidence" value="ECO:0007669"/>
    <property type="project" value="UniProtKB-KW"/>
</dbReference>
<keyword evidence="11" id="KW-0614">Plasmid</keyword>
<dbReference type="InterPro" id="IPR013792">
    <property type="entry name" value="RNA3'P_cycl/enolpyr_Trfase_a/b"/>
</dbReference>
<protein>
    <recommendedName>
        <fullName evidence="9">3-phosphoshikimate 1-carboxyvinyltransferase</fullName>
        <ecNumber evidence="9">2.5.1.19</ecNumber>
    </recommendedName>
    <alternativeName>
        <fullName evidence="9">5-enolpyruvylshikimate-3-phosphate synthase</fullName>
        <shortName evidence="9">EPSP synthase</shortName>
        <shortName evidence="9">EPSPS</shortName>
    </alternativeName>
</protein>
<evidence type="ECO:0000256" key="9">
    <source>
        <dbReference type="HAMAP-Rule" id="MF_00210"/>
    </source>
</evidence>
<sequence>MSNDVRIRPAEGGLKGRLTLPGDKSISHRVGFFGALSSEGITAENFSSGADCASTLRCLELAGCLVERIGDKVRVRRGMNPGEIKAPLDAGNSGTTARLLCGLLAGTPGVFAVITGDESLRKRPMGRVVSPLRTLGARIDGPGGGAYLPLSIRGGCLSGGTFELPMASAQVKTALILAGLNAHGSVTVVEPAKSRDHSERLLRHIGVPLRQEDNRITVYPCSDLPGCSIRVPGDFSSAAFWITGALIVPGSDIVLENVGINPTRTGFLECLKKMGASIEIEEKESAGGEPVGNIRVRYSELEGIEVEKDAIPTMIDELPLLALIATQAHGVTKITHAEELRVKESDRISSMAKGLRALGADVEELEDGFFITGPTPLGGGCVESSKDHRIAMTFSIAALAAQDEIIVKDAQCVGISYPEFFDHLSMLSEGVKDLEYKR</sequence>
<dbReference type="NCBIfam" id="TIGR01356">
    <property type="entry name" value="aroA"/>
    <property type="match status" value="1"/>
</dbReference>
<feature type="binding site" evidence="9">
    <location>
        <position position="123"/>
    </location>
    <ligand>
        <name>phosphoenolpyruvate</name>
        <dbReference type="ChEBI" id="CHEBI:58702"/>
    </ligand>
</feature>
<comment type="subcellular location">
    <subcellularLocation>
        <location evidence="9">Cytoplasm</location>
    </subcellularLocation>
</comment>
<feature type="binding site" evidence="9">
    <location>
        <position position="25"/>
    </location>
    <ligand>
        <name>3-phosphoshikimate</name>
        <dbReference type="ChEBI" id="CHEBI:145989"/>
    </ligand>
</feature>
<dbReference type="InterPro" id="IPR001986">
    <property type="entry name" value="Enolpyruvate_Tfrase_dom"/>
</dbReference>
<dbReference type="HAMAP" id="MF_00210">
    <property type="entry name" value="EPSP_synth"/>
    <property type="match status" value="1"/>
</dbReference>
<feature type="binding site" evidence="9">
    <location>
        <position position="389"/>
    </location>
    <ligand>
        <name>phosphoenolpyruvate</name>
        <dbReference type="ChEBI" id="CHEBI:58702"/>
    </ligand>
</feature>
<dbReference type="SUPFAM" id="SSF55205">
    <property type="entry name" value="EPT/RTPC-like"/>
    <property type="match status" value="1"/>
</dbReference>
<keyword evidence="5 9" id="KW-0028">Amino-acid biosynthesis</keyword>
<keyword evidence="4 9" id="KW-0963">Cytoplasm</keyword>
<dbReference type="OrthoDB" id="9809920at2"/>
<geneLocation type="plasmid" evidence="11 12">
    <name>pTLIE01</name>
</geneLocation>
<evidence type="ECO:0000313" key="11">
    <source>
        <dbReference type="EMBL" id="AER67606.1"/>
    </source>
</evidence>
<comment type="function">
    <text evidence="1 9">Catalyzes the transfer of the enolpyruvyl moiety of phosphoenolpyruvate (PEP) to the 5-hydroxyl of shikimate-3-phosphate (S3P) to produce enolpyruvyl shikimate-3-phosphate and inorganic phosphate.</text>
</comment>
<evidence type="ECO:0000256" key="1">
    <source>
        <dbReference type="ARBA" id="ARBA00002174"/>
    </source>
</evidence>
<evidence type="ECO:0000256" key="5">
    <source>
        <dbReference type="ARBA" id="ARBA00022605"/>
    </source>
</evidence>
<feature type="active site" description="Proton acceptor" evidence="9">
    <location>
        <position position="316"/>
    </location>
</feature>
<dbReference type="PROSITE" id="PS00104">
    <property type="entry name" value="EPSP_SYNTHASE_1"/>
    <property type="match status" value="1"/>
</dbReference>
<dbReference type="InterPro" id="IPR006264">
    <property type="entry name" value="EPSP_synthase"/>
</dbReference>
<accession>G7VAF6</accession>
<organism evidence="11 12">
    <name type="scientific">Thermovirga lienii (strain ATCC BAA-1197 / DSM 17291 / Cas60314)</name>
    <dbReference type="NCBI Taxonomy" id="580340"/>
    <lineage>
        <taxon>Bacteria</taxon>
        <taxon>Thermotogati</taxon>
        <taxon>Synergistota</taxon>
        <taxon>Synergistia</taxon>
        <taxon>Synergistales</taxon>
        <taxon>Thermovirgaceae</taxon>
        <taxon>Thermovirga</taxon>
    </lineage>
</organism>
<dbReference type="EC" id="2.5.1.19" evidence="9"/>
<gene>
    <name evidence="9" type="primary">aroA</name>
    <name evidence="11" type="ordered locus">Tlie_1897</name>
</gene>
<dbReference type="PROSITE" id="PS00885">
    <property type="entry name" value="EPSP_SYNTHASE_2"/>
    <property type="match status" value="1"/>
</dbReference>
<evidence type="ECO:0000256" key="2">
    <source>
        <dbReference type="ARBA" id="ARBA00004811"/>
    </source>
</evidence>
<dbReference type="AlphaFoldDB" id="G7VAF6"/>
<dbReference type="Proteomes" id="UP000005868">
    <property type="component" value="Plasmid pTLIE01"/>
</dbReference>
<dbReference type="Gene3D" id="3.65.10.10">
    <property type="entry name" value="Enolpyruvate transferase domain"/>
    <property type="match status" value="2"/>
</dbReference>
<dbReference type="Pfam" id="PF00275">
    <property type="entry name" value="EPSP_synthase"/>
    <property type="match status" value="1"/>
</dbReference>
<dbReference type="GO" id="GO:0009423">
    <property type="term" value="P:chorismate biosynthetic process"/>
    <property type="evidence" value="ECO:0007669"/>
    <property type="project" value="UniProtKB-UniRule"/>
</dbReference>
<comment type="subunit">
    <text evidence="9">Monomer.</text>
</comment>
<keyword evidence="7 9" id="KW-0057">Aromatic amino acid biosynthesis</keyword>
<dbReference type="CDD" id="cd01556">
    <property type="entry name" value="EPSP_synthase"/>
    <property type="match status" value="1"/>
</dbReference>
<evidence type="ECO:0000256" key="8">
    <source>
        <dbReference type="ARBA" id="ARBA00044633"/>
    </source>
</evidence>
<feature type="binding site" evidence="9">
    <location>
        <position position="29"/>
    </location>
    <ligand>
        <name>3-phosphoshikimate</name>
        <dbReference type="ChEBI" id="CHEBI:145989"/>
    </ligand>
</feature>
<evidence type="ECO:0000313" key="12">
    <source>
        <dbReference type="Proteomes" id="UP000005868"/>
    </source>
</evidence>
<dbReference type="UniPathway" id="UPA00053">
    <property type="reaction ID" value="UER00089"/>
</dbReference>
<feature type="binding site" evidence="9">
    <location>
        <position position="24"/>
    </location>
    <ligand>
        <name>3-phosphoshikimate</name>
        <dbReference type="ChEBI" id="CHEBI:145989"/>
    </ligand>
</feature>
<feature type="binding site" evidence="9">
    <location>
        <position position="94"/>
    </location>
    <ligand>
        <name>phosphoenolpyruvate</name>
        <dbReference type="ChEBI" id="CHEBI:58702"/>
    </ligand>
</feature>
<comment type="similarity">
    <text evidence="3 9">Belongs to the EPSP synthase family.</text>
</comment>
<feature type="binding site" evidence="9">
    <location>
        <position position="343"/>
    </location>
    <ligand>
        <name>3-phosphoshikimate</name>
        <dbReference type="ChEBI" id="CHEBI:145989"/>
    </ligand>
</feature>
<evidence type="ECO:0000256" key="4">
    <source>
        <dbReference type="ARBA" id="ARBA00022490"/>
    </source>
</evidence>
<feature type="domain" description="Enolpyruvate transferase" evidence="10">
    <location>
        <begin position="13"/>
        <end position="424"/>
    </location>
</feature>
<dbReference type="GO" id="GO:0005737">
    <property type="term" value="C:cytoplasm"/>
    <property type="evidence" value="ECO:0007669"/>
    <property type="project" value="UniProtKB-SubCell"/>
</dbReference>
<dbReference type="EMBL" id="CP003097">
    <property type="protein sequence ID" value="AER67606.1"/>
    <property type="molecule type" value="Genomic_DNA"/>
</dbReference>
<keyword evidence="12" id="KW-1185">Reference proteome</keyword>
<dbReference type="FunFam" id="3.65.10.10:FF:000006">
    <property type="entry name" value="3-phosphoshikimate 1-carboxyvinyltransferase"/>
    <property type="match status" value="1"/>
</dbReference>
<feature type="binding site" evidence="9">
    <location>
        <position position="347"/>
    </location>
    <ligand>
        <name>phosphoenolpyruvate</name>
        <dbReference type="ChEBI" id="CHEBI:58702"/>
    </ligand>
</feature>
<dbReference type="PANTHER" id="PTHR21090:SF5">
    <property type="entry name" value="PENTAFUNCTIONAL AROM POLYPEPTIDE"/>
    <property type="match status" value="1"/>
</dbReference>
<feature type="binding site" evidence="9">
    <location>
        <position position="170"/>
    </location>
    <ligand>
        <name>phosphoenolpyruvate</name>
        <dbReference type="ChEBI" id="CHEBI:58702"/>
    </ligand>
</feature>
<dbReference type="GO" id="GO:0009073">
    <property type="term" value="P:aromatic amino acid family biosynthetic process"/>
    <property type="evidence" value="ECO:0007669"/>
    <property type="project" value="UniProtKB-KW"/>
</dbReference>
<keyword evidence="6 9" id="KW-0808">Transferase</keyword>
<dbReference type="GO" id="GO:0003866">
    <property type="term" value="F:3-phosphoshikimate 1-carboxyvinyltransferase activity"/>
    <property type="evidence" value="ECO:0007669"/>
    <property type="project" value="UniProtKB-UniRule"/>
</dbReference>
<dbReference type="InterPro" id="IPR036968">
    <property type="entry name" value="Enolpyruvate_Tfrase_sf"/>
</dbReference>
<dbReference type="FunFam" id="3.65.10.10:FF:000005">
    <property type="entry name" value="3-phosphoshikimate 1-carboxyvinyltransferase"/>
    <property type="match status" value="1"/>
</dbReference>
<evidence type="ECO:0000256" key="7">
    <source>
        <dbReference type="ARBA" id="ARBA00023141"/>
    </source>
</evidence>
<evidence type="ECO:0000256" key="6">
    <source>
        <dbReference type="ARBA" id="ARBA00022679"/>
    </source>
</evidence>
<dbReference type="HOGENOM" id="CLU_024321_0_1_0"/>
<comment type="pathway">
    <text evidence="2 9">Metabolic intermediate biosynthesis; chorismate biosynthesis; chorismate from D-erythrose 4-phosphate and phosphoenolpyruvate: step 6/7.</text>
</comment>
<feature type="binding site" evidence="9">
    <location>
        <position position="168"/>
    </location>
    <ligand>
        <name>3-phosphoshikimate</name>
        <dbReference type="ChEBI" id="CHEBI:145989"/>
    </ligand>
</feature>
<comment type="caution">
    <text evidence="9">Lacks conserved residue(s) required for the propagation of feature annotation.</text>
</comment>
<dbReference type="KEGG" id="tli:Tlie_1897"/>
<comment type="catalytic activity">
    <reaction evidence="8">
        <text>3-phosphoshikimate + phosphoenolpyruvate = 5-O-(1-carboxyvinyl)-3-phosphoshikimate + phosphate</text>
        <dbReference type="Rhea" id="RHEA:21256"/>
        <dbReference type="ChEBI" id="CHEBI:43474"/>
        <dbReference type="ChEBI" id="CHEBI:57701"/>
        <dbReference type="ChEBI" id="CHEBI:58702"/>
        <dbReference type="ChEBI" id="CHEBI:145989"/>
        <dbReference type="EC" id="2.5.1.19"/>
    </reaction>
    <physiologicalReaction direction="left-to-right" evidence="8">
        <dbReference type="Rhea" id="RHEA:21257"/>
    </physiologicalReaction>
</comment>
<evidence type="ECO:0000259" key="10">
    <source>
        <dbReference type="Pfam" id="PF00275"/>
    </source>
</evidence>
<dbReference type="InterPro" id="IPR023193">
    <property type="entry name" value="EPSP_synthase_CS"/>
</dbReference>
<feature type="binding site" evidence="9">
    <location>
        <position position="170"/>
    </location>
    <ligand>
        <name>3-phosphoshikimate</name>
        <dbReference type="ChEBI" id="CHEBI:145989"/>
    </ligand>
</feature>
<dbReference type="eggNOG" id="COG0128">
    <property type="taxonomic scope" value="Bacteria"/>
</dbReference>
<proteinExistence type="inferred from homology"/>
<feature type="binding site" evidence="9">
    <location>
        <position position="316"/>
    </location>
    <ligand>
        <name>3-phosphoshikimate</name>
        <dbReference type="ChEBI" id="CHEBI:145989"/>
    </ligand>
</feature>
<feature type="binding site" evidence="9">
    <location>
        <position position="24"/>
    </location>
    <ligand>
        <name>phosphoenolpyruvate</name>
        <dbReference type="ChEBI" id="CHEBI:58702"/>
    </ligand>
</feature>